<sequence>MTVDGLPAPVVLVAHGSRDPRAAAATRGLVRAVAAARPGRTVRASYLDHTAPTPAQVLRELESAGHRRAVVVPLLLTDAYHGRVDVPGAVAAARADGLRMPVRITGVVGPVGGTVDELLVAGLRRRLAESTSVDRMGYDGVVLAAAGTRDAAARRTVDAAAAALGADLALPCLAGYASAALPTVAEAVSHLRAAGARRVAVAAYFLAPGRLYGVAETSGRAAGAVVVAGPLGELPELARLVLARVRSAESVAGNLLAMAATAMGGAT</sequence>
<dbReference type="PANTHER" id="PTHR33542">
    <property type="entry name" value="SIROHYDROCHLORIN FERROCHELATASE, CHLOROPLASTIC"/>
    <property type="match status" value="1"/>
</dbReference>
<dbReference type="GO" id="GO:0016829">
    <property type="term" value="F:lyase activity"/>
    <property type="evidence" value="ECO:0007669"/>
    <property type="project" value="UniProtKB-KW"/>
</dbReference>
<keyword evidence="4" id="KW-1185">Reference proteome</keyword>
<dbReference type="EMBL" id="JACHJW010000001">
    <property type="protein sequence ID" value="MBB4960136.1"/>
    <property type="molecule type" value="Genomic_DNA"/>
</dbReference>
<dbReference type="GO" id="GO:0046872">
    <property type="term" value="F:metal ion binding"/>
    <property type="evidence" value="ECO:0007669"/>
    <property type="project" value="UniProtKB-KW"/>
</dbReference>
<dbReference type="CDD" id="cd03416">
    <property type="entry name" value="CbiX_SirB_N"/>
    <property type="match status" value="1"/>
</dbReference>
<dbReference type="Gene3D" id="3.40.50.1400">
    <property type="match status" value="2"/>
</dbReference>
<accession>A0A7W7WQC0</accession>
<evidence type="ECO:0000256" key="1">
    <source>
        <dbReference type="ARBA" id="ARBA00022723"/>
    </source>
</evidence>
<name>A0A7W7WQC0_9ACTN</name>
<comment type="caution">
    <text evidence="3">The sequence shown here is derived from an EMBL/GenBank/DDBJ whole genome shotgun (WGS) entry which is preliminary data.</text>
</comment>
<reference evidence="3 4" key="1">
    <citation type="submission" date="2020-08" db="EMBL/GenBank/DDBJ databases">
        <title>Sequencing the genomes of 1000 actinobacteria strains.</title>
        <authorList>
            <person name="Klenk H.-P."/>
        </authorList>
    </citation>
    <scope>NUCLEOTIDE SEQUENCE [LARGE SCALE GENOMIC DNA]</scope>
    <source>
        <strain evidence="3 4">DSM 45886</strain>
    </source>
</reference>
<dbReference type="SUPFAM" id="SSF53800">
    <property type="entry name" value="Chelatase"/>
    <property type="match status" value="1"/>
</dbReference>
<proteinExistence type="predicted"/>
<organism evidence="3 4">
    <name type="scientific">Micromonospora polyrhachis</name>
    <dbReference type="NCBI Taxonomy" id="1282883"/>
    <lineage>
        <taxon>Bacteria</taxon>
        <taxon>Bacillati</taxon>
        <taxon>Actinomycetota</taxon>
        <taxon>Actinomycetes</taxon>
        <taxon>Micromonosporales</taxon>
        <taxon>Micromonosporaceae</taxon>
        <taxon>Micromonospora</taxon>
    </lineage>
</organism>
<gene>
    <name evidence="3" type="ORF">FHR38_003869</name>
</gene>
<protein>
    <submittedName>
        <fullName evidence="3">Sirohydrochlorin ferrochelatase</fullName>
    </submittedName>
</protein>
<evidence type="ECO:0000256" key="2">
    <source>
        <dbReference type="ARBA" id="ARBA00023239"/>
    </source>
</evidence>
<keyword evidence="2" id="KW-0456">Lyase</keyword>
<keyword evidence="1" id="KW-0479">Metal-binding</keyword>
<evidence type="ECO:0000313" key="3">
    <source>
        <dbReference type="EMBL" id="MBB4960136.1"/>
    </source>
</evidence>
<dbReference type="InterPro" id="IPR050963">
    <property type="entry name" value="Sirohydro_Cobaltochel/CbiX"/>
</dbReference>
<evidence type="ECO:0000313" key="4">
    <source>
        <dbReference type="Proteomes" id="UP000578819"/>
    </source>
</evidence>
<dbReference type="InterPro" id="IPR002762">
    <property type="entry name" value="CbiX-like"/>
</dbReference>
<dbReference type="PANTHER" id="PTHR33542:SF5">
    <property type="entry name" value="FERROCHELATASE CHE1"/>
    <property type="match status" value="1"/>
</dbReference>
<dbReference type="Proteomes" id="UP000578819">
    <property type="component" value="Unassembled WGS sequence"/>
</dbReference>
<dbReference type="Pfam" id="PF01903">
    <property type="entry name" value="CbiX"/>
    <property type="match status" value="2"/>
</dbReference>
<dbReference type="AlphaFoldDB" id="A0A7W7WQC0"/>